<sequence length="368" mass="41908">MKILHIIMSLDYGGAENMLIKIINEDSDNEHRIVVLIDRCPLSPLLKRGNNVYPLFNKKSFNVIRASYRLIKVVKDYQPDILQSWMYHAEIIGLLVKLFRPSIKLFWNVRCSTKEWLSLNFRNRILFKILQLGSKLTSGIIVNSKHEVLFLGKSSYPLIKVIYIPNGFSIPDIIDKNLARSKLLEHFKLSGDVVLIGMVARFHPQKDHYNLIDAFKLLVVDFSNAHLILVGDLFDSEFKKFISEAGLASNVHFFGTTNKVFEVISGFDIGVLSSFTEAFPNVIGEYMLASLPVVATDVSDVREIMGSFGRVVSPRNSYALYKGLSEMVHLSLEESKKIGRLSRQRIIDIYPIDKIARDYILTYKASLS</sequence>
<name>A0A1G6GNS0_9BACT</name>
<dbReference type="OrthoDB" id="9811239at2"/>
<evidence type="ECO:0000313" key="3">
    <source>
        <dbReference type="Proteomes" id="UP000199452"/>
    </source>
</evidence>
<gene>
    <name evidence="2" type="ORF">SAMN05216323_100232</name>
</gene>
<keyword evidence="2" id="KW-0808">Transferase</keyword>
<dbReference type="AlphaFoldDB" id="A0A1G6GNS0"/>
<dbReference type="SUPFAM" id="SSF53756">
    <property type="entry name" value="UDP-Glycosyltransferase/glycogen phosphorylase"/>
    <property type="match status" value="1"/>
</dbReference>
<dbReference type="PANTHER" id="PTHR12526">
    <property type="entry name" value="GLYCOSYLTRANSFERASE"/>
    <property type="match status" value="1"/>
</dbReference>
<dbReference type="Gene3D" id="3.40.50.2000">
    <property type="entry name" value="Glycogen Phosphorylase B"/>
    <property type="match status" value="2"/>
</dbReference>
<accession>A0A1G6GNS0</accession>
<dbReference type="Proteomes" id="UP000199452">
    <property type="component" value="Unassembled WGS sequence"/>
</dbReference>
<dbReference type="RefSeq" id="WP_092434329.1">
    <property type="nucleotide sequence ID" value="NZ_FMYP01000002.1"/>
</dbReference>
<dbReference type="Pfam" id="PF13692">
    <property type="entry name" value="Glyco_trans_1_4"/>
    <property type="match status" value="1"/>
</dbReference>
<dbReference type="STRING" id="1640674.SAMN05216323_100232"/>
<dbReference type="GO" id="GO:0016757">
    <property type="term" value="F:glycosyltransferase activity"/>
    <property type="evidence" value="ECO:0007669"/>
    <property type="project" value="TreeGrafter"/>
</dbReference>
<organism evidence="2 3">
    <name type="scientific">Williamwhitmania taraxaci</name>
    <dbReference type="NCBI Taxonomy" id="1640674"/>
    <lineage>
        <taxon>Bacteria</taxon>
        <taxon>Pseudomonadati</taxon>
        <taxon>Bacteroidota</taxon>
        <taxon>Bacteroidia</taxon>
        <taxon>Bacteroidales</taxon>
        <taxon>Williamwhitmaniaceae</taxon>
        <taxon>Williamwhitmania</taxon>
    </lineage>
</organism>
<reference evidence="2 3" key="1">
    <citation type="submission" date="2016-09" db="EMBL/GenBank/DDBJ databases">
        <authorList>
            <person name="Capua I."/>
            <person name="De Benedictis P."/>
            <person name="Joannis T."/>
            <person name="Lombin L.H."/>
            <person name="Cattoli G."/>
        </authorList>
    </citation>
    <scope>NUCLEOTIDE SEQUENCE [LARGE SCALE GENOMIC DNA]</scope>
    <source>
        <strain evidence="2 3">A7P-90m</strain>
    </source>
</reference>
<evidence type="ECO:0000259" key="1">
    <source>
        <dbReference type="Pfam" id="PF13439"/>
    </source>
</evidence>
<dbReference type="InterPro" id="IPR028098">
    <property type="entry name" value="Glyco_trans_4-like_N"/>
</dbReference>
<dbReference type="Pfam" id="PF13439">
    <property type="entry name" value="Glyco_transf_4"/>
    <property type="match status" value="1"/>
</dbReference>
<proteinExistence type="predicted"/>
<dbReference type="PANTHER" id="PTHR12526:SF638">
    <property type="entry name" value="SPORE COAT PROTEIN SA"/>
    <property type="match status" value="1"/>
</dbReference>
<keyword evidence="3" id="KW-1185">Reference proteome</keyword>
<feature type="domain" description="Glycosyltransferase subfamily 4-like N-terminal" evidence="1">
    <location>
        <begin position="12"/>
        <end position="168"/>
    </location>
</feature>
<protein>
    <submittedName>
        <fullName evidence="2">Glycosyltransferase involved in cell wall bisynthesis</fullName>
    </submittedName>
</protein>
<dbReference type="EMBL" id="FMYP01000002">
    <property type="protein sequence ID" value="SDB82836.1"/>
    <property type="molecule type" value="Genomic_DNA"/>
</dbReference>
<evidence type="ECO:0000313" key="2">
    <source>
        <dbReference type="EMBL" id="SDB82836.1"/>
    </source>
</evidence>